<dbReference type="SUPFAM" id="SSF81296">
    <property type="entry name" value="E set domains"/>
    <property type="match status" value="1"/>
</dbReference>
<reference evidence="6 7" key="1">
    <citation type="journal article" date="2021" name="Commun. Biol.">
        <title>The genome of Shorea leprosula (Dipterocarpaceae) highlights the ecological relevance of drought in aseasonal tropical rainforests.</title>
        <authorList>
            <person name="Ng K.K.S."/>
            <person name="Kobayashi M.J."/>
            <person name="Fawcett J.A."/>
            <person name="Hatakeyama M."/>
            <person name="Paape T."/>
            <person name="Ng C.H."/>
            <person name="Ang C.C."/>
            <person name="Tnah L.H."/>
            <person name="Lee C.T."/>
            <person name="Nishiyama T."/>
            <person name="Sese J."/>
            <person name="O'Brien M.J."/>
            <person name="Copetti D."/>
            <person name="Mohd Noor M.I."/>
            <person name="Ong R.C."/>
            <person name="Putra M."/>
            <person name="Sireger I.Z."/>
            <person name="Indrioko S."/>
            <person name="Kosugi Y."/>
            <person name="Izuno A."/>
            <person name="Isagi Y."/>
            <person name="Lee S.L."/>
            <person name="Shimizu K.K."/>
        </authorList>
    </citation>
    <scope>NUCLEOTIDE SEQUENCE [LARGE SCALE GENOMIC DNA]</scope>
    <source>
        <strain evidence="6">214</strain>
    </source>
</reference>
<dbReference type="Pfam" id="PF07250">
    <property type="entry name" value="Glyoxal_oxid_N"/>
    <property type="match status" value="1"/>
</dbReference>
<dbReference type="InterPro" id="IPR014756">
    <property type="entry name" value="Ig_E-set"/>
</dbReference>
<dbReference type="InterPro" id="IPR013783">
    <property type="entry name" value="Ig-like_fold"/>
</dbReference>
<feature type="domain" description="Glyoxal oxidase N-terminal" evidence="4">
    <location>
        <begin position="105"/>
        <end position="494"/>
    </location>
</feature>
<evidence type="ECO:0000313" key="6">
    <source>
        <dbReference type="EMBL" id="GKV11711.1"/>
    </source>
</evidence>
<keyword evidence="1 3" id="KW-0732">Signal</keyword>
<evidence type="ECO:0000259" key="5">
    <source>
        <dbReference type="Pfam" id="PF09118"/>
    </source>
</evidence>
<dbReference type="Pfam" id="PF09118">
    <property type="entry name" value="GO-like_E_set"/>
    <property type="match status" value="1"/>
</dbReference>
<feature type="domain" description="Galactose oxidase-like Early set" evidence="5">
    <location>
        <begin position="505"/>
        <end position="608"/>
    </location>
</feature>
<name>A0AAV5JL70_9ROSI</name>
<dbReference type="CDD" id="cd02851">
    <property type="entry name" value="E_set_GO_C"/>
    <property type="match status" value="1"/>
</dbReference>
<dbReference type="Gene3D" id="2.130.10.80">
    <property type="entry name" value="Galactose oxidase/kelch, beta-propeller"/>
    <property type="match status" value="1"/>
</dbReference>
<dbReference type="InterPro" id="IPR015202">
    <property type="entry name" value="GO-like_E_set"/>
</dbReference>
<organism evidence="6 7">
    <name type="scientific">Rubroshorea leprosula</name>
    <dbReference type="NCBI Taxonomy" id="152421"/>
    <lineage>
        <taxon>Eukaryota</taxon>
        <taxon>Viridiplantae</taxon>
        <taxon>Streptophyta</taxon>
        <taxon>Embryophyta</taxon>
        <taxon>Tracheophyta</taxon>
        <taxon>Spermatophyta</taxon>
        <taxon>Magnoliopsida</taxon>
        <taxon>eudicotyledons</taxon>
        <taxon>Gunneridae</taxon>
        <taxon>Pentapetalae</taxon>
        <taxon>rosids</taxon>
        <taxon>malvids</taxon>
        <taxon>Malvales</taxon>
        <taxon>Dipterocarpaceae</taxon>
        <taxon>Rubroshorea</taxon>
    </lineage>
</organism>
<evidence type="ECO:0000313" key="7">
    <source>
        <dbReference type="Proteomes" id="UP001054252"/>
    </source>
</evidence>
<evidence type="ECO:0000256" key="1">
    <source>
        <dbReference type="ARBA" id="ARBA00022729"/>
    </source>
</evidence>
<feature type="chain" id="PRO_5043764234" description="Galactose oxidase" evidence="3">
    <location>
        <begin position="18"/>
        <end position="609"/>
    </location>
</feature>
<feature type="region of interest" description="Disordered" evidence="2">
    <location>
        <begin position="34"/>
        <end position="63"/>
    </location>
</feature>
<feature type="signal peptide" evidence="3">
    <location>
        <begin position="1"/>
        <end position="17"/>
    </location>
</feature>
<dbReference type="SUPFAM" id="SSF50965">
    <property type="entry name" value="Galactose oxidase, central domain"/>
    <property type="match status" value="1"/>
</dbReference>
<dbReference type="InterPro" id="IPR037293">
    <property type="entry name" value="Gal_Oxidase_central_sf"/>
</dbReference>
<accession>A0AAV5JL70</accession>
<dbReference type="AlphaFoldDB" id="A0AAV5JL70"/>
<evidence type="ECO:0008006" key="8">
    <source>
        <dbReference type="Google" id="ProtNLM"/>
    </source>
</evidence>
<dbReference type="PANTHER" id="PTHR32208">
    <property type="entry name" value="SECRETED PROTEIN-RELATED"/>
    <property type="match status" value="1"/>
</dbReference>
<dbReference type="Gene3D" id="2.60.40.10">
    <property type="entry name" value="Immunoglobulins"/>
    <property type="match status" value="1"/>
</dbReference>
<evidence type="ECO:0000256" key="3">
    <source>
        <dbReference type="SAM" id="SignalP"/>
    </source>
</evidence>
<keyword evidence="7" id="KW-1185">Reference proteome</keyword>
<proteinExistence type="predicted"/>
<comment type="caution">
    <text evidence="6">The sequence shown here is derived from an EMBL/GenBank/DDBJ whole genome shotgun (WGS) entry which is preliminary data.</text>
</comment>
<dbReference type="EMBL" id="BPVZ01000035">
    <property type="protein sequence ID" value="GKV11711.1"/>
    <property type="molecule type" value="Genomic_DNA"/>
</dbReference>
<gene>
    <name evidence="6" type="ORF">SLEP1_g22939</name>
</gene>
<protein>
    <recommendedName>
        <fullName evidence="8">Galactose oxidase</fullName>
    </recommendedName>
</protein>
<dbReference type="InterPro" id="IPR009880">
    <property type="entry name" value="Glyoxal_oxidase_N"/>
</dbReference>
<dbReference type="InterPro" id="IPR011043">
    <property type="entry name" value="Gal_Oxase/kelch_b-propeller"/>
</dbReference>
<sequence>MLLRTLCVLLLVVSGHSNIFPFPFPFPNPRFGLDDPTDDTPIETDPFKGSGADPEPFGADPFETKPDVDSVETKLDSDQIKTKPVKSNFKGKWELFTDNSGVSAMHLILLPKVNKVLIFDSTIWLKSNIKLDNPCRVVDEGKGPVHDCYAHAVLLDIETASLTPLRLHYDTWCSSGALSVDGTLVSTGGFRNGSDTARYLGLCDDCQWREYPGTLANGRWYSTQVTLADGRFMVFGGRESPNYEFLPVEGQRNTKPILFPFLVETKDPVENNLYPFVYLSTDGNLFVFANNRSILLNPNTQKIVHEFPVLPGGSRNYPASASSVLLPIVLRPNENRARVKAEVLICGGAQHDAFYWADQHKPKIFNPAIDDCGRIDITTKKPAWKIEKMPSRRILGDAMILPTGDVLLLNGAKAGSAGWDDAREPNFTPVMYRKSTTERFRELKPSKIARLYHSTSALLPDGKIMVAGSNTNNGYVYDALFPTELRVEKFSPPYLDPANSKWRVEIVEGTTTSMKYGSEVTVQVSTPLDELDKSKIQVTMYAPAFTTHGISMNQRLVQLGVVEITNDGAGTYNIVATGPPSGNIAPPGYYMLFVVHKGVPSVAVWVQIK</sequence>
<dbReference type="Proteomes" id="UP001054252">
    <property type="component" value="Unassembled WGS sequence"/>
</dbReference>
<evidence type="ECO:0000259" key="4">
    <source>
        <dbReference type="Pfam" id="PF07250"/>
    </source>
</evidence>
<evidence type="ECO:0000256" key="2">
    <source>
        <dbReference type="SAM" id="MobiDB-lite"/>
    </source>
</evidence>
<dbReference type="PANTHER" id="PTHR32208:SF93">
    <property type="entry name" value="ALDEHYDE OXIDASE GLOX1"/>
    <property type="match status" value="1"/>
</dbReference>